<dbReference type="EMBL" id="JAYMYQ010000002">
    <property type="protein sequence ID" value="KAK7351961.1"/>
    <property type="molecule type" value="Genomic_DNA"/>
</dbReference>
<organism evidence="1 2">
    <name type="scientific">Canavalia gladiata</name>
    <name type="common">Sword bean</name>
    <name type="synonym">Dolichos gladiatus</name>
    <dbReference type="NCBI Taxonomy" id="3824"/>
    <lineage>
        <taxon>Eukaryota</taxon>
        <taxon>Viridiplantae</taxon>
        <taxon>Streptophyta</taxon>
        <taxon>Embryophyta</taxon>
        <taxon>Tracheophyta</taxon>
        <taxon>Spermatophyta</taxon>
        <taxon>Magnoliopsida</taxon>
        <taxon>eudicotyledons</taxon>
        <taxon>Gunneridae</taxon>
        <taxon>Pentapetalae</taxon>
        <taxon>rosids</taxon>
        <taxon>fabids</taxon>
        <taxon>Fabales</taxon>
        <taxon>Fabaceae</taxon>
        <taxon>Papilionoideae</taxon>
        <taxon>50 kb inversion clade</taxon>
        <taxon>NPAAA clade</taxon>
        <taxon>indigoferoid/millettioid clade</taxon>
        <taxon>Phaseoleae</taxon>
        <taxon>Canavalia</taxon>
    </lineage>
</organism>
<evidence type="ECO:0008006" key="3">
    <source>
        <dbReference type="Google" id="ProtNLM"/>
    </source>
</evidence>
<accession>A0AAN9MCA0</accession>
<evidence type="ECO:0000313" key="1">
    <source>
        <dbReference type="EMBL" id="KAK7351961.1"/>
    </source>
</evidence>
<gene>
    <name evidence="1" type="ORF">VNO77_11761</name>
</gene>
<dbReference type="Proteomes" id="UP001367508">
    <property type="component" value="Unassembled WGS sequence"/>
</dbReference>
<keyword evidence="2" id="KW-1185">Reference proteome</keyword>
<comment type="caution">
    <text evidence="1">The sequence shown here is derived from an EMBL/GenBank/DDBJ whole genome shotgun (WGS) entry which is preliminary data.</text>
</comment>
<protein>
    <recommendedName>
        <fullName evidence="3">Transformation/transcription domain associated protein</fullName>
    </recommendedName>
</protein>
<name>A0AAN9MCA0_CANGL</name>
<evidence type="ECO:0000313" key="2">
    <source>
        <dbReference type="Proteomes" id="UP001367508"/>
    </source>
</evidence>
<proteinExistence type="predicted"/>
<dbReference type="AlphaFoldDB" id="A0AAN9MCA0"/>
<reference evidence="1 2" key="1">
    <citation type="submission" date="2024-01" db="EMBL/GenBank/DDBJ databases">
        <title>The genomes of 5 underutilized Papilionoideae crops provide insights into root nodulation and disease resistanc.</title>
        <authorList>
            <person name="Jiang F."/>
        </authorList>
    </citation>
    <scope>NUCLEOTIDE SEQUENCE [LARGE SCALE GENOMIC DNA]</scope>
    <source>
        <strain evidence="1">LVBAO_FW01</strain>
        <tissue evidence="1">Leaves</tissue>
    </source>
</reference>
<sequence>MSPDQIFEQHSRRLVEPDLRMLFLCMDHYSTSCVISFLFDCDIQARVQMVKEVRDSLEIALTAEYLNFLKCYFPAFTVILLQLTKPQFVDNPEQLRYNVVDILSRLPQSEFLRPFVQDLLKPFLWEHANDWERCQADGDSTLRTRYKPATAAGLQLNPSTRSFKIVIECPLVVVVLFQFYSRLLQANIPQLLPLMVAAISVPGPERVPPHLETHFIELKGAQVKMKTVNEQTHPVFPLLKSITELLGQANNEVTEDNDFTHNSTAIVSPLSVPSLFLLSELD</sequence>